<feature type="chain" id="PRO_5002010261" description="PDZ domain-containing protein" evidence="8">
    <location>
        <begin position="28"/>
        <end position="452"/>
    </location>
</feature>
<dbReference type="InterPro" id="IPR005151">
    <property type="entry name" value="Tail-specific_protease"/>
</dbReference>
<dbReference type="InterPro" id="IPR029045">
    <property type="entry name" value="ClpP/crotonase-like_dom_sf"/>
</dbReference>
<keyword evidence="3 8" id="KW-0732">Signal</keyword>
<dbReference type="Proteomes" id="UP000030403">
    <property type="component" value="Unassembled WGS sequence"/>
</dbReference>
<evidence type="ECO:0000256" key="2">
    <source>
        <dbReference type="ARBA" id="ARBA00022670"/>
    </source>
</evidence>
<comment type="similarity">
    <text evidence="1 6">Belongs to the peptidase S41A family.</text>
</comment>
<dbReference type="Gene3D" id="3.90.226.10">
    <property type="entry name" value="2-enoyl-CoA Hydratase, Chain A, domain 1"/>
    <property type="match status" value="1"/>
</dbReference>
<name>A0A0A5FZE0_9BACI</name>
<evidence type="ECO:0000256" key="5">
    <source>
        <dbReference type="ARBA" id="ARBA00022825"/>
    </source>
</evidence>
<dbReference type="InterPro" id="IPR001478">
    <property type="entry name" value="PDZ"/>
</dbReference>
<dbReference type="SUPFAM" id="SSF50156">
    <property type="entry name" value="PDZ domain-like"/>
    <property type="match status" value="1"/>
</dbReference>
<evidence type="ECO:0000313" key="10">
    <source>
        <dbReference type="EMBL" id="KGX85164.1"/>
    </source>
</evidence>
<keyword evidence="5 6" id="KW-0720">Serine protease</keyword>
<dbReference type="NCBIfam" id="TIGR00225">
    <property type="entry name" value="prc"/>
    <property type="match status" value="1"/>
</dbReference>
<sequence length="452" mass="49643">MIGKKLISTLFIPATLIVTLSTPTIQAANEDTVKSYIEDYYVDEVDPSLLEQDLDTIFDQLDPYSTYFTKDEYQTFKDSINQKFVGIGVGIEKVEEGILLNRVFEDSPAKQAGLHSGDIILSADGTSLKEKSIEEAVTYIKGEEGTSVDLTVLQDAELNDVTVQRKQIQLPSVEGERLGGNIGYVQLYTFSQKTASELNDVASDLEGVEQWIIDVRNNPGGYLTASQQVLGFFPSVSNAIIAEYRNSELTFNSIQQDYAFDKPVSLLVNENSASASEIVAGALQDNDAATLYGTTTFGKGLLQELLTLPDGGAVKLSTARFFTPDHNKIQDVGIKPDINSEQPLADAHRVALVESNDYKTFEEDRVSPSKTFEIQLSSPVKAQSVKSSVELIELGGKKVEFSLTSEDEDTLLLDPKDDLSSDKDYMIMIHPGWENNDGKTSNQGVMQPVDVE</sequence>
<evidence type="ECO:0000313" key="11">
    <source>
        <dbReference type="Proteomes" id="UP000030403"/>
    </source>
</evidence>
<comment type="caution">
    <text evidence="10">The sequence shown here is derived from an EMBL/GenBank/DDBJ whole genome shotgun (WGS) entry which is preliminary data.</text>
</comment>
<evidence type="ECO:0000256" key="7">
    <source>
        <dbReference type="SAM" id="MobiDB-lite"/>
    </source>
</evidence>
<dbReference type="GO" id="GO:0007165">
    <property type="term" value="P:signal transduction"/>
    <property type="evidence" value="ECO:0007669"/>
    <property type="project" value="TreeGrafter"/>
</dbReference>
<dbReference type="SUPFAM" id="SSF52096">
    <property type="entry name" value="ClpP/crotonase"/>
    <property type="match status" value="1"/>
</dbReference>
<dbReference type="eggNOG" id="COG0793">
    <property type="taxonomic scope" value="Bacteria"/>
</dbReference>
<accession>A0A0A5FZE0</accession>
<dbReference type="PANTHER" id="PTHR32060:SF30">
    <property type="entry name" value="CARBOXY-TERMINAL PROCESSING PROTEASE CTPA"/>
    <property type="match status" value="1"/>
</dbReference>
<gene>
    <name evidence="10" type="ORF">N783_11445</name>
</gene>
<dbReference type="SMART" id="SM00245">
    <property type="entry name" value="TSPc"/>
    <property type="match status" value="1"/>
</dbReference>
<dbReference type="Pfam" id="PF03572">
    <property type="entry name" value="Peptidase_S41"/>
    <property type="match status" value="1"/>
</dbReference>
<dbReference type="GO" id="GO:0006508">
    <property type="term" value="P:proteolysis"/>
    <property type="evidence" value="ECO:0007669"/>
    <property type="project" value="UniProtKB-KW"/>
</dbReference>
<dbReference type="InterPro" id="IPR004447">
    <property type="entry name" value="Peptidase_S41A"/>
</dbReference>
<evidence type="ECO:0000256" key="3">
    <source>
        <dbReference type="ARBA" id="ARBA00022729"/>
    </source>
</evidence>
<dbReference type="AlphaFoldDB" id="A0A0A5FZE0"/>
<dbReference type="GO" id="GO:0004175">
    <property type="term" value="F:endopeptidase activity"/>
    <property type="evidence" value="ECO:0007669"/>
    <property type="project" value="TreeGrafter"/>
</dbReference>
<proteinExistence type="inferred from homology"/>
<dbReference type="PANTHER" id="PTHR32060">
    <property type="entry name" value="TAIL-SPECIFIC PROTEASE"/>
    <property type="match status" value="1"/>
</dbReference>
<protein>
    <recommendedName>
        <fullName evidence="9">PDZ domain-containing protein</fullName>
    </recommendedName>
</protein>
<dbReference type="STRING" id="1385511.GCA_000425225_00886"/>
<dbReference type="GO" id="GO:0008236">
    <property type="term" value="F:serine-type peptidase activity"/>
    <property type="evidence" value="ECO:0007669"/>
    <property type="project" value="UniProtKB-KW"/>
</dbReference>
<dbReference type="InterPro" id="IPR036034">
    <property type="entry name" value="PDZ_sf"/>
</dbReference>
<dbReference type="CDD" id="cd06782">
    <property type="entry name" value="cpPDZ_CPP-like"/>
    <property type="match status" value="1"/>
</dbReference>
<keyword evidence="4 6" id="KW-0378">Hydrolase</keyword>
<evidence type="ECO:0000256" key="4">
    <source>
        <dbReference type="ARBA" id="ARBA00022801"/>
    </source>
</evidence>
<feature type="signal peptide" evidence="8">
    <location>
        <begin position="1"/>
        <end position="27"/>
    </location>
</feature>
<dbReference type="EMBL" id="AVPF01000043">
    <property type="protein sequence ID" value="KGX85164.1"/>
    <property type="molecule type" value="Genomic_DNA"/>
</dbReference>
<feature type="domain" description="PDZ" evidence="9">
    <location>
        <begin position="72"/>
        <end position="141"/>
    </location>
</feature>
<reference evidence="10 11" key="1">
    <citation type="submission" date="2013-08" db="EMBL/GenBank/DDBJ databases">
        <authorList>
            <person name="Huang J."/>
            <person name="Wang G."/>
        </authorList>
    </citation>
    <scope>NUCLEOTIDE SEQUENCE [LARGE SCALE GENOMIC DNA]</scope>
    <source>
        <strain evidence="10 11">BH030004</strain>
    </source>
</reference>
<dbReference type="PROSITE" id="PS50106">
    <property type="entry name" value="PDZ"/>
    <property type="match status" value="1"/>
</dbReference>
<evidence type="ECO:0000256" key="1">
    <source>
        <dbReference type="ARBA" id="ARBA00009179"/>
    </source>
</evidence>
<dbReference type="Pfam" id="PF13205">
    <property type="entry name" value="Big_5"/>
    <property type="match status" value="1"/>
</dbReference>
<dbReference type="Pfam" id="PF13180">
    <property type="entry name" value="PDZ_2"/>
    <property type="match status" value="1"/>
</dbReference>
<dbReference type="RefSeq" id="WP_027445463.1">
    <property type="nucleotide sequence ID" value="NZ_AULJ01000008.1"/>
</dbReference>
<feature type="region of interest" description="Disordered" evidence="7">
    <location>
        <begin position="433"/>
        <end position="452"/>
    </location>
</feature>
<dbReference type="GO" id="GO:0030288">
    <property type="term" value="C:outer membrane-bounded periplasmic space"/>
    <property type="evidence" value="ECO:0007669"/>
    <property type="project" value="TreeGrafter"/>
</dbReference>
<dbReference type="Gene3D" id="3.30.750.44">
    <property type="match status" value="1"/>
</dbReference>
<organism evidence="10 11">
    <name type="scientific">Pontibacillus marinus BH030004 = DSM 16465</name>
    <dbReference type="NCBI Taxonomy" id="1385511"/>
    <lineage>
        <taxon>Bacteria</taxon>
        <taxon>Bacillati</taxon>
        <taxon>Bacillota</taxon>
        <taxon>Bacilli</taxon>
        <taxon>Bacillales</taxon>
        <taxon>Bacillaceae</taxon>
        <taxon>Pontibacillus</taxon>
    </lineage>
</organism>
<dbReference type="CDD" id="cd07560">
    <property type="entry name" value="Peptidase_S41_CPP"/>
    <property type="match status" value="1"/>
</dbReference>
<evidence type="ECO:0000259" key="9">
    <source>
        <dbReference type="PROSITE" id="PS50106"/>
    </source>
</evidence>
<keyword evidence="2 6" id="KW-0645">Protease</keyword>
<dbReference type="SMART" id="SM00228">
    <property type="entry name" value="PDZ"/>
    <property type="match status" value="1"/>
</dbReference>
<evidence type="ECO:0000256" key="6">
    <source>
        <dbReference type="RuleBase" id="RU004404"/>
    </source>
</evidence>
<dbReference type="Gene3D" id="2.30.42.10">
    <property type="match status" value="1"/>
</dbReference>
<keyword evidence="11" id="KW-1185">Reference proteome</keyword>
<dbReference type="InterPro" id="IPR032812">
    <property type="entry name" value="SbsA_Ig"/>
</dbReference>
<evidence type="ECO:0000256" key="8">
    <source>
        <dbReference type="SAM" id="SignalP"/>
    </source>
</evidence>